<sequence>MKTISYASLLASLCILAGCATDGPSTNGDSVRAIFASQAVPAQPRVDRGLDARAAVAGYANYQQSYVTPAAQDSASAFGNK</sequence>
<feature type="chain" id="PRO_5019001622" description="Pilus assembly protein" evidence="1">
    <location>
        <begin position="21"/>
        <end position="81"/>
    </location>
</feature>
<keyword evidence="1" id="KW-0732">Signal</keyword>
<gene>
    <name evidence="2" type="ORF">NM04_02270</name>
</gene>
<evidence type="ECO:0008006" key="4">
    <source>
        <dbReference type="Google" id="ProtNLM"/>
    </source>
</evidence>
<accession>A0A422QQN9</accession>
<feature type="signal peptide" evidence="1">
    <location>
        <begin position="1"/>
        <end position="20"/>
    </location>
</feature>
<proteinExistence type="predicted"/>
<dbReference type="OrthoDB" id="8758794at2"/>
<protein>
    <recommendedName>
        <fullName evidence="4">Pilus assembly protein</fullName>
    </recommendedName>
</protein>
<dbReference type="AlphaFoldDB" id="A0A422QQN9"/>
<dbReference type="EMBL" id="JSAB01000018">
    <property type="protein sequence ID" value="RNF32338.1"/>
    <property type="molecule type" value="Genomic_DNA"/>
</dbReference>
<evidence type="ECO:0000256" key="1">
    <source>
        <dbReference type="SAM" id="SignalP"/>
    </source>
</evidence>
<evidence type="ECO:0000313" key="2">
    <source>
        <dbReference type="EMBL" id="RNF32338.1"/>
    </source>
</evidence>
<dbReference type="RefSeq" id="WP_123067936.1">
    <property type="nucleotide sequence ID" value="NZ_JSAB01000018.1"/>
</dbReference>
<dbReference type="PROSITE" id="PS51257">
    <property type="entry name" value="PROKAR_LIPOPROTEIN"/>
    <property type="match status" value="1"/>
</dbReference>
<name>A0A422QQN9_9BURK</name>
<organism evidence="2 3">
    <name type="scientific">Massilia aurea</name>
    <dbReference type="NCBI Taxonomy" id="373040"/>
    <lineage>
        <taxon>Bacteria</taxon>
        <taxon>Pseudomonadati</taxon>
        <taxon>Pseudomonadota</taxon>
        <taxon>Betaproteobacteria</taxon>
        <taxon>Burkholderiales</taxon>
        <taxon>Oxalobacteraceae</taxon>
        <taxon>Telluria group</taxon>
        <taxon>Massilia</taxon>
    </lineage>
</organism>
<dbReference type="Proteomes" id="UP000283254">
    <property type="component" value="Unassembled WGS sequence"/>
</dbReference>
<reference evidence="2" key="1">
    <citation type="submission" date="2014-10" db="EMBL/GenBank/DDBJ databases">
        <title>Massilia sp. genome.</title>
        <authorList>
            <person name="Xu B."/>
            <person name="Dai L."/>
            <person name="Huang Z."/>
        </authorList>
    </citation>
    <scope>NUCLEOTIDE SEQUENCE [LARGE SCALE GENOMIC DNA]</scope>
    <source>
        <strain evidence="2">CFS-1</strain>
    </source>
</reference>
<keyword evidence="3" id="KW-1185">Reference proteome</keyword>
<comment type="caution">
    <text evidence="2">The sequence shown here is derived from an EMBL/GenBank/DDBJ whole genome shotgun (WGS) entry which is preliminary data.</text>
</comment>
<evidence type="ECO:0000313" key="3">
    <source>
        <dbReference type="Proteomes" id="UP000283254"/>
    </source>
</evidence>